<evidence type="ECO:0000313" key="10">
    <source>
        <dbReference type="EMBL" id="MFC6641061.1"/>
    </source>
</evidence>
<comment type="similarity">
    <text evidence="2 8">Belongs to the metallo-dependent hydrolases superfamily. ATZ/TRZ family.</text>
</comment>
<evidence type="ECO:0000259" key="9">
    <source>
        <dbReference type="Pfam" id="PF01979"/>
    </source>
</evidence>
<dbReference type="SUPFAM" id="SSF51556">
    <property type="entry name" value="Metallo-dependent hydrolases"/>
    <property type="match status" value="1"/>
</dbReference>
<dbReference type="GO" id="GO:0008892">
    <property type="term" value="F:guanine deaminase activity"/>
    <property type="evidence" value="ECO:0007669"/>
    <property type="project" value="UniProtKB-EC"/>
</dbReference>
<evidence type="ECO:0000256" key="6">
    <source>
        <dbReference type="ARBA" id="ARBA00022833"/>
    </source>
</evidence>
<dbReference type="Gene3D" id="3.20.20.140">
    <property type="entry name" value="Metal-dependent hydrolases"/>
    <property type="match status" value="1"/>
</dbReference>
<keyword evidence="4 8" id="KW-0479">Metal-binding</keyword>
<evidence type="ECO:0000256" key="2">
    <source>
        <dbReference type="ARBA" id="ARBA00006745"/>
    </source>
</evidence>
<dbReference type="InterPro" id="IPR014311">
    <property type="entry name" value="Guanine_deaminase"/>
</dbReference>
<organism evidence="10 11">
    <name type="scientific">Sulfitobacter profundi</name>
    <dbReference type="NCBI Taxonomy" id="2679961"/>
    <lineage>
        <taxon>Bacteria</taxon>
        <taxon>Pseudomonadati</taxon>
        <taxon>Pseudomonadota</taxon>
        <taxon>Alphaproteobacteria</taxon>
        <taxon>Rhodobacterales</taxon>
        <taxon>Roseobacteraceae</taxon>
        <taxon>Sulfitobacter</taxon>
    </lineage>
</organism>
<dbReference type="SUPFAM" id="SSF51338">
    <property type="entry name" value="Composite domain of metallo-dependent hydrolases"/>
    <property type="match status" value="2"/>
</dbReference>
<gene>
    <name evidence="10" type="primary">guaD</name>
    <name evidence="10" type="ORF">ACFQAU_04190</name>
</gene>
<comment type="caution">
    <text evidence="10">The sequence shown here is derived from an EMBL/GenBank/DDBJ whole genome shotgun (WGS) entry which is preliminary data.</text>
</comment>
<comment type="function">
    <text evidence="8">Catalyzes the hydrolytic deamination of guanine, producing xanthine and ammonia.</text>
</comment>
<dbReference type="InterPro" id="IPR051607">
    <property type="entry name" value="Metallo-dep_hydrolases"/>
</dbReference>
<reference evidence="11" key="1">
    <citation type="journal article" date="2019" name="Int. J. Syst. Evol. Microbiol.">
        <title>The Global Catalogue of Microorganisms (GCM) 10K type strain sequencing project: providing services to taxonomists for standard genome sequencing and annotation.</title>
        <authorList>
            <consortium name="The Broad Institute Genomics Platform"/>
            <consortium name="The Broad Institute Genome Sequencing Center for Infectious Disease"/>
            <person name="Wu L."/>
            <person name="Ma J."/>
        </authorList>
    </citation>
    <scope>NUCLEOTIDE SEQUENCE [LARGE SCALE GENOMIC DNA]</scope>
    <source>
        <strain evidence="11">NBRC 111368</strain>
    </source>
</reference>
<dbReference type="NCBIfam" id="TIGR02967">
    <property type="entry name" value="guan_deamin"/>
    <property type="match status" value="1"/>
</dbReference>
<protein>
    <recommendedName>
        <fullName evidence="3 7">Guanine deaminase</fullName>
        <shortName evidence="8">Guanase</shortName>
        <ecNumber evidence="3 7">3.5.4.3</ecNumber>
    </recommendedName>
    <alternativeName>
        <fullName evidence="8">Guanine aminohydrolase</fullName>
    </alternativeName>
</protein>
<proteinExistence type="inferred from homology"/>
<evidence type="ECO:0000256" key="4">
    <source>
        <dbReference type="ARBA" id="ARBA00022723"/>
    </source>
</evidence>
<dbReference type="PANTHER" id="PTHR11271:SF6">
    <property type="entry name" value="GUANINE DEAMINASE"/>
    <property type="match status" value="1"/>
</dbReference>
<evidence type="ECO:0000313" key="11">
    <source>
        <dbReference type="Proteomes" id="UP001596403"/>
    </source>
</evidence>
<dbReference type="Proteomes" id="UP001596403">
    <property type="component" value="Unassembled WGS sequence"/>
</dbReference>
<keyword evidence="11" id="KW-1185">Reference proteome</keyword>
<dbReference type="Gene3D" id="2.30.40.10">
    <property type="entry name" value="Urease, subunit C, domain 1"/>
    <property type="match status" value="1"/>
</dbReference>
<dbReference type="Pfam" id="PF01979">
    <property type="entry name" value="Amidohydro_1"/>
    <property type="match status" value="1"/>
</dbReference>
<feature type="domain" description="Amidohydrolase-related" evidence="9">
    <location>
        <begin position="67"/>
        <end position="425"/>
    </location>
</feature>
<accession>A0ABW1YW19</accession>
<comment type="catalytic activity">
    <reaction evidence="8">
        <text>guanine + H2O + H(+) = xanthine + NH4(+)</text>
        <dbReference type="Rhea" id="RHEA:14665"/>
        <dbReference type="ChEBI" id="CHEBI:15377"/>
        <dbReference type="ChEBI" id="CHEBI:15378"/>
        <dbReference type="ChEBI" id="CHEBI:16235"/>
        <dbReference type="ChEBI" id="CHEBI:17712"/>
        <dbReference type="ChEBI" id="CHEBI:28938"/>
        <dbReference type="EC" id="3.5.4.3"/>
    </reaction>
</comment>
<evidence type="ECO:0000256" key="1">
    <source>
        <dbReference type="ARBA" id="ARBA00004984"/>
    </source>
</evidence>
<dbReference type="InterPro" id="IPR006680">
    <property type="entry name" value="Amidohydro-rel"/>
</dbReference>
<comment type="pathway">
    <text evidence="1 8">Purine metabolism; guanine degradation; xanthine from guanine: step 1/1.</text>
</comment>
<dbReference type="InterPro" id="IPR011059">
    <property type="entry name" value="Metal-dep_hydrolase_composite"/>
</dbReference>
<dbReference type="NCBIfam" id="NF006679">
    <property type="entry name" value="PRK09228.1"/>
    <property type="match status" value="1"/>
</dbReference>
<name>A0ABW1YW19_9RHOB</name>
<keyword evidence="5 8" id="KW-0378">Hydrolase</keyword>
<evidence type="ECO:0000256" key="7">
    <source>
        <dbReference type="NCBIfam" id="TIGR02967"/>
    </source>
</evidence>
<dbReference type="InterPro" id="IPR032466">
    <property type="entry name" value="Metal_Hydrolase"/>
</dbReference>
<evidence type="ECO:0000256" key="3">
    <source>
        <dbReference type="ARBA" id="ARBA00012781"/>
    </source>
</evidence>
<evidence type="ECO:0000256" key="8">
    <source>
        <dbReference type="RuleBase" id="RU366009"/>
    </source>
</evidence>
<sequence>MTQKLLRGRLLTFHRAPQDGSDTQAYTYLEDAGLLISDGIIQGSGPFDSILAKAPDVPITDHRPHLMMAGFIDTHIHFPQVQVIASWGSQLLDWLNNYTFPEETRFACEDHSHRMAQAFFDQLVAHGTTSAAAYCSVHKTSADAFFSEATRRNMRMLGGKVLMDRNAPADLLDTPQKGYDETKALISEWHSKGRNGYVITPRFGITSSPEQMETAMALGAEHPDCHIQTHLSENKDEIAFTRELYPQARDYLDVYQSYGLLRDNTLLGHAIHLEPREVDALAETGAHPVFCPTSNLFLGSGLFDHRNLTARGVQSGIATDVGAGTSYSMLQTLKEGYKVLQLQGQSMHPLQAFDWATRGNANVLGLEDKIGTLASGTEADVVILNSSATSAMALRMERAESLAEELFVLQIMGDDRAVEEVYVSGVAQKACQDRPAGVVRFSGGITA</sequence>
<evidence type="ECO:0000256" key="5">
    <source>
        <dbReference type="ARBA" id="ARBA00022801"/>
    </source>
</evidence>
<dbReference type="PANTHER" id="PTHR11271">
    <property type="entry name" value="GUANINE DEAMINASE"/>
    <property type="match status" value="1"/>
</dbReference>
<comment type="cofactor">
    <cofactor evidence="8">
        <name>Zn(2+)</name>
        <dbReference type="ChEBI" id="CHEBI:29105"/>
    </cofactor>
    <text evidence="8">Binds 1 zinc ion per subunit.</text>
</comment>
<dbReference type="EC" id="3.5.4.3" evidence="3 7"/>
<dbReference type="EMBL" id="JBHSWA010000001">
    <property type="protein sequence ID" value="MFC6641061.1"/>
    <property type="molecule type" value="Genomic_DNA"/>
</dbReference>
<dbReference type="RefSeq" id="WP_132444874.1">
    <property type="nucleotide sequence ID" value="NZ_JBHSWA010000001.1"/>
</dbReference>
<keyword evidence="6 8" id="KW-0862">Zinc</keyword>